<dbReference type="GO" id="GO:0005615">
    <property type="term" value="C:extracellular space"/>
    <property type="evidence" value="ECO:0007669"/>
    <property type="project" value="TreeGrafter"/>
</dbReference>
<sequence>MKFIIIFLSVFVYSQAIEKEFVDNFLAKLKEIGEQCLPETGASTDDLASLWAHTIPESHEGKCLILCYHKYFNMQDDDGNLSKDGFLVALEPLKEHDAVIYEKFLKIYDTCSTSVGKDSDPCQYAADLTACAIKEGHAMGLKEELFLE</sequence>
<dbReference type="Pfam" id="PF01395">
    <property type="entry name" value="PBP_GOBP"/>
    <property type="match status" value="1"/>
</dbReference>
<evidence type="ECO:0000256" key="5">
    <source>
        <dbReference type="SAM" id="SignalP"/>
    </source>
</evidence>
<keyword evidence="3 5" id="KW-0732">Signal</keyword>
<dbReference type="SUPFAM" id="SSF47565">
    <property type="entry name" value="Insect pheromone/odorant-binding proteins"/>
    <property type="match status" value="1"/>
</dbReference>
<dbReference type="InterPro" id="IPR006170">
    <property type="entry name" value="PBP/GOBP"/>
</dbReference>
<proteinExistence type="evidence at transcript level"/>
<comment type="subcellular location">
    <subcellularLocation>
        <location evidence="1">Secreted</location>
    </subcellularLocation>
</comment>
<dbReference type="CDD" id="cd23992">
    <property type="entry name" value="PBP_GOBP"/>
    <property type="match status" value="1"/>
</dbReference>
<feature type="chain" id="PRO_5016026958" evidence="5">
    <location>
        <begin position="17"/>
        <end position="148"/>
    </location>
</feature>
<reference evidence="6" key="1">
    <citation type="submission" date="2017-06" db="EMBL/GenBank/DDBJ databases">
        <title>Comparative transcriptome analysis of chemosensory genes in two sister blister beetles provides insights into chemosensory adaptability.</title>
        <authorList>
            <person name="Wu Y."/>
            <person name="Chen X."/>
        </authorList>
    </citation>
    <scope>NUCLEOTIDE SEQUENCE</scope>
</reference>
<dbReference type="SMART" id="SM00708">
    <property type="entry name" value="PhBP"/>
    <property type="match status" value="1"/>
</dbReference>
<keyword evidence="2" id="KW-0964">Secreted</keyword>
<protein>
    <submittedName>
        <fullName evidence="6">OBP5</fullName>
    </submittedName>
</protein>
<dbReference type="AlphaFoldDB" id="A0A2U9NK60"/>
<name>A0A2U9NK60_9CUCU</name>
<accession>A0A2U9NK60</accession>
<dbReference type="PANTHER" id="PTHR11857">
    <property type="entry name" value="ODORANT BINDING PROTEIN-RELATED"/>
    <property type="match status" value="1"/>
</dbReference>
<feature type="signal peptide" evidence="5">
    <location>
        <begin position="1"/>
        <end position="16"/>
    </location>
</feature>
<dbReference type="PANTHER" id="PTHR11857:SF42">
    <property type="entry name" value="GENERAL ODORANT-BINDING PROTEIN 19D-RELATED"/>
    <property type="match status" value="1"/>
</dbReference>
<dbReference type="EMBL" id="MF385104">
    <property type="protein sequence ID" value="AWT23276.1"/>
    <property type="molecule type" value="mRNA"/>
</dbReference>
<evidence type="ECO:0000256" key="2">
    <source>
        <dbReference type="ARBA" id="ARBA00022525"/>
    </source>
</evidence>
<dbReference type="InterPro" id="IPR036728">
    <property type="entry name" value="PBP_GOBP_sf"/>
</dbReference>
<dbReference type="GO" id="GO:0007608">
    <property type="term" value="P:sensory perception of smell"/>
    <property type="evidence" value="ECO:0007669"/>
    <property type="project" value="TreeGrafter"/>
</dbReference>
<evidence type="ECO:0000256" key="4">
    <source>
        <dbReference type="ARBA" id="ARBA00023157"/>
    </source>
</evidence>
<dbReference type="Gene3D" id="1.10.238.20">
    <property type="entry name" value="Pheromone/general odorant binding protein domain"/>
    <property type="match status" value="1"/>
</dbReference>
<dbReference type="FunFam" id="1.10.238.20:FF:000006">
    <property type="entry name" value="Odorant binding protein 15"/>
    <property type="match status" value="1"/>
</dbReference>
<evidence type="ECO:0000256" key="3">
    <source>
        <dbReference type="ARBA" id="ARBA00022729"/>
    </source>
</evidence>
<evidence type="ECO:0000256" key="1">
    <source>
        <dbReference type="ARBA" id="ARBA00004613"/>
    </source>
</evidence>
<evidence type="ECO:0000313" key="6">
    <source>
        <dbReference type="EMBL" id="AWT23276.1"/>
    </source>
</evidence>
<keyword evidence="4" id="KW-1015">Disulfide bond</keyword>
<dbReference type="GO" id="GO:0005549">
    <property type="term" value="F:odorant binding"/>
    <property type="evidence" value="ECO:0007669"/>
    <property type="project" value="InterPro"/>
</dbReference>
<organism evidence="6">
    <name type="scientific">Hycleus cichorii</name>
    <dbReference type="NCBI Taxonomy" id="1270216"/>
    <lineage>
        <taxon>Eukaryota</taxon>
        <taxon>Metazoa</taxon>
        <taxon>Ecdysozoa</taxon>
        <taxon>Arthropoda</taxon>
        <taxon>Hexapoda</taxon>
        <taxon>Insecta</taxon>
        <taxon>Pterygota</taxon>
        <taxon>Neoptera</taxon>
        <taxon>Endopterygota</taxon>
        <taxon>Coleoptera</taxon>
        <taxon>Polyphaga</taxon>
        <taxon>Cucujiformia</taxon>
        <taxon>Meloidae</taxon>
        <taxon>Meloinae</taxon>
        <taxon>Hycleus</taxon>
    </lineage>
</organism>